<organism evidence="1 2">
    <name type="scientific">Streptomyces rhizosphaericus</name>
    <dbReference type="NCBI Taxonomy" id="114699"/>
    <lineage>
        <taxon>Bacteria</taxon>
        <taxon>Bacillati</taxon>
        <taxon>Actinomycetota</taxon>
        <taxon>Actinomycetes</taxon>
        <taxon>Kitasatosporales</taxon>
        <taxon>Streptomycetaceae</taxon>
        <taxon>Streptomyces</taxon>
        <taxon>Streptomyces violaceusniger group</taxon>
    </lineage>
</organism>
<gene>
    <name evidence="1" type="ORF">GCM10009575_029550</name>
</gene>
<dbReference type="Gene3D" id="2.60.120.620">
    <property type="entry name" value="q2cbj1_9rhob like domain"/>
    <property type="match status" value="1"/>
</dbReference>
<protein>
    <recommendedName>
        <fullName evidence="3">2OG-Fe dioxygenase-domain-containing protein</fullName>
    </recommendedName>
</protein>
<dbReference type="EMBL" id="BAAAID010000015">
    <property type="protein sequence ID" value="GAA0928216.1"/>
    <property type="molecule type" value="Genomic_DNA"/>
</dbReference>
<dbReference type="Pfam" id="PF10014">
    <property type="entry name" value="2OG-Fe_Oxy_2"/>
    <property type="match status" value="1"/>
</dbReference>
<evidence type="ECO:0000313" key="2">
    <source>
        <dbReference type="Proteomes" id="UP001500418"/>
    </source>
</evidence>
<evidence type="ECO:0008006" key="3">
    <source>
        <dbReference type="Google" id="ProtNLM"/>
    </source>
</evidence>
<dbReference type="InterPro" id="IPR018724">
    <property type="entry name" value="2OG-Fe_dioxygenase"/>
</dbReference>
<name>A0ABN1PH80_9ACTN</name>
<dbReference type="Proteomes" id="UP001500418">
    <property type="component" value="Unassembled WGS sequence"/>
</dbReference>
<sequence>MEGTKGMPNYDAVVSEITEIRSTYIRDRFAFVPGAQLTRIVKGLGATDDDLKSLTTVSDGLKSDPTLPFRKTRTGRFGFDPWSMRVRRLEFQPFMLSMEDDFVRHDSGQVRNFDEIQNDLQLNTALQALLVFKFMVFEGVTVTHRPKLDYDSDQWICTLLNVRTITDGDLIGEPALEGVHSDGVDHTMTTYLGSENMTGDSAVTFLHDMREVNGTRWHDTDADLVRAKAQHRDFLDTCLIVDHESKHSVSTLYAADKSKPATRDLLAFLTRKPVAEGHHSHSFDSLEPHRELPMTVGLRLLDSTPSR</sequence>
<proteinExistence type="predicted"/>
<reference evidence="1 2" key="1">
    <citation type="journal article" date="2019" name="Int. J. Syst. Evol. Microbiol.">
        <title>The Global Catalogue of Microorganisms (GCM) 10K type strain sequencing project: providing services to taxonomists for standard genome sequencing and annotation.</title>
        <authorList>
            <consortium name="The Broad Institute Genomics Platform"/>
            <consortium name="The Broad Institute Genome Sequencing Center for Infectious Disease"/>
            <person name="Wu L."/>
            <person name="Ma J."/>
        </authorList>
    </citation>
    <scope>NUCLEOTIDE SEQUENCE [LARGE SCALE GENOMIC DNA]</scope>
    <source>
        <strain evidence="1 2">JCM 11444</strain>
    </source>
</reference>
<comment type="caution">
    <text evidence="1">The sequence shown here is derived from an EMBL/GenBank/DDBJ whole genome shotgun (WGS) entry which is preliminary data.</text>
</comment>
<keyword evidence="2" id="KW-1185">Reference proteome</keyword>
<evidence type="ECO:0000313" key="1">
    <source>
        <dbReference type="EMBL" id="GAA0928216.1"/>
    </source>
</evidence>
<accession>A0ABN1PH80</accession>